<evidence type="ECO:0000313" key="3">
    <source>
        <dbReference type="EMBL" id="BBX47938.1"/>
    </source>
</evidence>
<dbReference type="Pfam" id="PF18646">
    <property type="entry name" value="DUF5632"/>
    <property type="match status" value="1"/>
</dbReference>
<dbReference type="AlphaFoldDB" id="A0A7I7L2D7"/>
<organism evidence="3 4">
    <name type="scientific">Mycobacterium cookii</name>
    <dbReference type="NCBI Taxonomy" id="1775"/>
    <lineage>
        <taxon>Bacteria</taxon>
        <taxon>Bacillati</taxon>
        <taxon>Actinomycetota</taxon>
        <taxon>Actinomycetes</taxon>
        <taxon>Mycobacteriales</taxon>
        <taxon>Mycobacteriaceae</taxon>
        <taxon>Mycobacterium</taxon>
    </lineage>
</organism>
<evidence type="ECO:0008006" key="5">
    <source>
        <dbReference type="Google" id="ProtNLM"/>
    </source>
</evidence>
<dbReference type="EMBL" id="AP022569">
    <property type="protein sequence ID" value="BBX47938.1"/>
    <property type="molecule type" value="Genomic_DNA"/>
</dbReference>
<protein>
    <recommendedName>
        <fullName evidence="5">DUF5631 domain-containing protein</fullName>
    </recommendedName>
</protein>
<evidence type="ECO:0000259" key="2">
    <source>
        <dbReference type="Pfam" id="PF18646"/>
    </source>
</evidence>
<name>A0A7I7L2D7_9MYCO</name>
<evidence type="ECO:0000259" key="1">
    <source>
        <dbReference type="Pfam" id="PF18645"/>
    </source>
</evidence>
<dbReference type="KEGG" id="mcoo:MCOO_39530"/>
<dbReference type="Pfam" id="PF18645">
    <property type="entry name" value="DUF5631"/>
    <property type="match status" value="1"/>
</dbReference>
<proteinExistence type="predicted"/>
<evidence type="ECO:0000313" key="4">
    <source>
        <dbReference type="Proteomes" id="UP000465866"/>
    </source>
</evidence>
<keyword evidence="4" id="KW-1185">Reference proteome</keyword>
<feature type="domain" description="DUF5632" evidence="2">
    <location>
        <begin position="1"/>
        <end position="38"/>
    </location>
</feature>
<reference evidence="3 4" key="1">
    <citation type="journal article" date="2019" name="Emerg. Microbes Infect.">
        <title>Comprehensive subspecies identification of 175 nontuberculous mycobacteria species based on 7547 genomic profiles.</title>
        <authorList>
            <person name="Matsumoto Y."/>
            <person name="Kinjo T."/>
            <person name="Motooka D."/>
            <person name="Nabeya D."/>
            <person name="Jung N."/>
            <person name="Uechi K."/>
            <person name="Horii T."/>
            <person name="Iida T."/>
            <person name="Fujita J."/>
            <person name="Nakamura S."/>
        </authorList>
    </citation>
    <scope>NUCLEOTIDE SEQUENCE [LARGE SCALE GENOMIC DNA]</scope>
    <source>
        <strain evidence="3 4">JCM 12404</strain>
    </source>
</reference>
<gene>
    <name evidence="3" type="ORF">MCOO_39530</name>
</gene>
<dbReference type="InterPro" id="IPR040833">
    <property type="entry name" value="DUF5631"/>
</dbReference>
<dbReference type="Proteomes" id="UP000465866">
    <property type="component" value="Chromosome"/>
</dbReference>
<accession>A0A7I7L2D7</accession>
<sequence>MPPGIAIPSVVTLLEPGERRGDIESMLGQVSVAASYTPLHYLPDAADVNEPIPTSPRPRQVPAVEELGWELGQATNWRDGLPQMAHTLAKAASTGTGVIDNEVEFLHQHLAALRERVLDAYPDDVDAAAVANWQLLASIEALAAADTIGANYHFAWFQALSRVP</sequence>
<feature type="domain" description="DUF5631" evidence="1">
    <location>
        <begin position="64"/>
        <end position="160"/>
    </location>
</feature>
<dbReference type="InterPro" id="IPR040604">
    <property type="entry name" value="DUF5632"/>
</dbReference>